<dbReference type="EMBL" id="AEON01000001">
    <property type="protein sequence ID" value="EFT83559.1"/>
    <property type="molecule type" value="Genomic_DNA"/>
</dbReference>
<feature type="compositionally biased region" description="Basic and acidic residues" evidence="7">
    <location>
        <begin position="145"/>
        <end position="167"/>
    </location>
</feature>
<feature type="binding site" evidence="6">
    <location>
        <position position="297"/>
    </location>
    <ligand>
        <name>AMP</name>
        <dbReference type="ChEBI" id="CHEBI:456215"/>
    </ligand>
</feature>
<comment type="catalytic activity">
    <reaction evidence="6">
        <text>(6S)-NADHX + ADP = AMP + phosphate + NADH + H(+)</text>
        <dbReference type="Rhea" id="RHEA:32223"/>
        <dbReference type="ChEBI" id="CHEBI:15378"/>
        <dbReference type="ChEBI" id="CHEBI:43474"/>
        <dbReference type="ChEBI" id="CHEBI:57945"/>
        <dbReference type="ChEBI" id="CHEBI:64074"/>
        <dbReference type="ChEBI" id="CHEBI:456215"/>
        <dbReference type="ChEBI" id="CHEBI:456216"/>
        <dbReference type="EC" id="4.2.1.136"/>
    </reaction>
</comment>
<keyword evidence="3 6" id="KW-0521">NADP</keyword>
<gene>
    <name evidence="6" type="primary">nnrD</name>
    <name evidence="9" type="ORF">HMPREF0620_0564</name>
</gene>
<comment type="catalytic activity">
    <reaction evidence="6">
        <text>(6S)-NADPHX + ADP = AMP + phosphate + NADPH + H(+)</text>
        <dbReference type="Rhea" id="RHEA:32235"/>
        <dbReference type="ChEBI" id="CHEBI:15378"/>
        <dbReference type="ChEBI" id="CHEBI:43474"/>
        <dbReference type="ChEBI" id="CHEBI:57783"/>
        <dbReference type="ChEBI" id="CHEBI:64076"/>
        <dbReference type="ChEBI" id="CHEBI:456215"/>
        <dbReference type="ChEBI" id="CHEBI:456216"/>
        <dbReference type="EC" id="4.2.1.136"/>
    </reaction>
</comment>
<name>E6K178_PARDN</name>
<dbReference type="EC" id="4.2.1.136" evidence="6"/>
<feature type="binding site" evidence="6">
    <location>
        <position position="43"/>
    </location>
    <ligand>
        <name>(6S)-NADPHX</name>
        <dbReference type="ChEBI" id="CHEBI:64076"/>
    </ligand>
</feature>
<dbReference type="GO" id="GO:0110051">
    <property type="term" value="P:metabolite repair"/>
    <property type="evidence" value="ECO:0007669"/>
    <property type="project" value="TreeGrafter"/>
</dbReference>
<dbReference type="SUPFAM" id="SSF53613">
    <property type="entry name" value="Ribokinase-like"/>
    <property type="match status" value="1"/>
</dbReference>
<keyword evidence="9" id="KW-0808">Transferase</keyword>
<feature type="binding site" evidence="6">
    <location>
        <begin position="267"/>
        <end position="271"/>
    </location>
    <ligand>
        <name>AMP</name>
        <dbReference type="ChEBI" id="CHEBI:456215"/>
    </ligand>
</feature>
<evidence type="ECO:0000313" key="10">
    <source>
        <dbReference type="Proteomes" id="UP000004946"/>
    </source>
</evidence>
<dbReference type="GO" id="GO:0046496">
    <property type="term" value="P:nicotinamide nucleotide metabolic process"/>
    <property type="evidence" value="ECO:0007669"/>
    <property type="project" value="UniProtKB-UniRule"/>
</dbReference>
<dbReference type="AlphaFoldDB" id="E6K178"/>
<dbReference type="GO" id="GO:0052856">
    <property type="term" value="F:NAD(P)HX epimerase activity"/>
    <property type="evidence" value="ECO:0007669"/>
    <property type="project" value="TreeGrafter"/>
</dbReference>
<dbReference type="HAMAP" id="MF_01965">
    <property type="entry name" value="NADHX_dehydratase"/>
    <property type="match status" value="1"/>
</dbReference>
<feature type="binding site" evidence="6">
    <location>
        <position position="96"/>
    </location>
    <ligand>
        <name>(6S)-NADPHX</name>
        <dbReference type="ChEBI" id="CHEBI:64076"/>
    </ligand>
</feature>
<evidence type="ECO:0000256" key="4">
    <source>
        <dbReference type="ARBA" id="ARBA00023027"/>
    </source>
</evidence>
<dbReference type="GO" id="GO:0005524">
    <property type="term" value="F:ATP binding"/>
    <property type="evidence" value="ECO:0007669"/>
    <property type="project" value="UniProtKB-KW"/>
</dbReference>
<comment type="function">
    <text evidence="6">Catalyzes the dehydration of the S-form of NAD(P)HX at the expense of ADP, which is converted to AMP. Together with NAD(P)HX epimerase, which catalyzes the epimerization of the S- and R-forms, the enzyme allows the repair of both epimers of NAD(P)HX, a damaged form of NAD(P)H that is a result of enzymatic or heat-dependent hydration.</text>
</comment>
<comment type="cofactor">
    <cofactor evidence="6">
        <name>Mg(2+)</name>
        <dbReference type="ChEBI" id="CHEBI:18420"/>
    </cofactor>
</comment>
<dbReference type="Pfam" id="PF01256">
    <property type="entry name" value="Carb_kinase"/>
    <property type="match status" value="1"/>
</dbReference>
<evidence type="ECO:0000259" key="8">
    <source>
        <dbReference type="PROSITE" id="PS51383"/>
    </source>
</evidence>
<proteinExistence type="inferred from homology"/>
<protein>
    <recommendedName>
        <fullName evidence="6">ADP-dependent (S)-NAD(P)H-hydrate dehydratase</fullName>
        <ecNumber evidence="6">4.2.1.136</ecNumber>
    </recommendedName>
    <alternativeName>
        <fullName evidence="6">ADP-dependent NAD(P)HX dehydratase</fullName>
    </alternativeName>
</protein>
<evidence type="ECO:0000256" key="2">
    <source>
        <dbReference type="ARBA" id="ARBA00022840"/>
    </source>
</evidence>
<dbReference type="CDD" id="cd01171">
    <property type="entry name" value="YXKO-related"/>
    <property type="match status" value="1"/>
</dbReference>
<feature type="binding site" evidence="6">
    <location>
        <position position="298"/>
    </location>
    <ligand>
        <name>(6S)-NADPHX</name>
        <dbReference type="ChEBI" id="CHEBI:64076"/>
    </ligand>
</feature>
<evidence type="ECO:0000256" key="7">
    <source>
        <dbReference type="SAM" id="MobiDB-lite"/>
    </source>
</evidence>
<dbReference type="Gene3D" id="3.40.1190.20">
    <property type="match status" value="2"/>
</dbReference>
<accession>E6K178</accession>
<dbReference type="PANTHER" id="PTHR12592">
    <property type="entry name" value="ATP-DEPENDENT (S)-NAD(P)H-HYDRATE DEHYDRATASE FAMILY MEMBER"/>
    <property type="match status" value="1"/>
</dbReference>
<comment type="caution">
    <text evidence="9">The sequence shown here is derived from an EMBL/GenBank/DDBJ whole genome shotgun (WGS) entry which is preliminary data.</text>
</comment>
<evidence type="ECO:0000313" key="9">
    <source>
        <dbReference type="EMBL" id="EFT83559.1"/>
    </source>
</evidence>
<feature type="domain" description="YjeF C-terminal" evidence="8">
    <location>
        <begin position="8"/>
        <end position="384"/>
    </location>
</feature>
<dbReference type="GO" id="GO:0052855">
    <property type="term" value="F:ADP-dependent NAD(P)H-hydrate dehydratase activity"/>
    <property type="evidence" value="ECO:0007669"/>
    <property type="project" value="UniProtKB-UniRule"/>
</dbReference>
<organism evidence="9 10">
    <name type="scientific">Parascardovia denticolens DSM 10105 = JCM 12538</name>
    <dbReference type="NCBI Taxonomy" id="864564"/>
    <lineage>
        <taxon>Bacteria</taxon>
        <taxon>Bacillati</taxon>
        <taxon>Actinomycetota</taxon>
        <taxon>Actinomycetes</taxon>
        <taxon>Bifidobacteriales</taxon>
        <taxon>Bifidobacteriaceae</taxon>
        <taxon>Parascardovia</taxon>
    </lineage>
</organism>
<dbReference type="eggNOG" id="COG0063">
    <property type="taxonomic scope" value="Bacteria"/>
</dbReference>
<keyword evidence="1 6" id="KW-0547">Nucleotide-binding</keyword>
<sequence length="415" mass="43542">MTMSDRVAVDRIARAVTYPGPGDSKYTRGVVSLLTGSARYPGAALLGVNAAARCGAGYVRYEGPAAARDLILLRRPEVVMGASLATHTDSWVIGSGFPSVSSRDLGQEDYALAVQLLASYAGNPDYWEGSLDGCLADGPKDDCKDGLDAHPKEAQEDRSRVRSEGHPEGASCPGDRLALHNSLRHLVKGTYCLVDAGALDFFAQAAANRPLTEADSLRHVVVTPHAGEAASMLTICGYGVTRQEVESAPRKYAKILADELECVVVLKGSPTIIYDSHSSHELLQLEATHWLATAGTGDVLAGLLGALLAQNASAMNKGDLDTQTVAAAGVFLHSLAAAIAAGDYNSQKALLTDPTDSRIHPMPAGHPICAMDVAQTLPAAIGLVLDSDWAALYRQSVIDNAAAGESDTDLPGFLR</sequence>
<feature type="binding site" evidence="6">
    <location>
        <position position="225"/>
    </location>
    <ligand>
        <name>(6S)-NADPHX</name>
        <dbReference type="ChEBI" id="CHEBI:64076"/>
    </ligand>
</feature>
<dbReference type="PROSITE" id="PS01050">
    <property type="entry name" value="YJEF_C_2"/>
    <property type="match status" value="1"/>
</dbReference>
<dbReference type="GO" id="GO:0016301">
    <property type="term" value="F:kinase activity"/>
    <property type="evidence" value="ECO:0007669"/>
    <property type="project" value="UniProtKB-KW"/>
</dbReference>
<evidence type="ECO:0000256" key="3">
    <source>
        <dbReference type="ARBA" id="ARBA00022857"/>
    </source>
</evidence>
<comment type="subunit">
    <text evidence="6">Homotetramer.</text>
</comment>
<dbReference type="InterPro" id="IPR000631">
    <property type="entry name" value="CARKD"/>
</dbReference>
<keyword evidence="4 6" id="KW-0520">NAD</keyword>
<dbReference type="InterPro" id="IPR017953">
    <property type="entry name" value="Carbohydrate_kinase_pred_CS"/>
</dbReference>
<dbReference type="HOGENOM" id="CLU_024853_2_0_11"/>
<comment type="similarity">
    <text evidence="6">Belongs to the NnrD/CARKD family.</text>
</comment>
<dbReference type="InterPro" id="IPR029056">
    <property type="entry name" value="Ribokinase-like"/>
</dbReference>
<keyword evidence="2 6" id="KW-0067">ATP-binding</keyword>
<keyword evidence="9" id="KW-0418">Kinase</keyword>
<dbReference type="Proteomes" id="UP000004946">
    <property type="component" value="Chromosome"/>
</dbReference>
<keyword evidence="10" id="KW-1185">Reference proteome</keyword>
<feature type="region of interest" description="Disordered" evidence="7">
    <location>
        <begin position="145"/>
        <end position="173"/>
    </location>
</feature>
<evidence type="ECO:0000256" key="1">
    <source>
        <dbReference type="ARBA" id="ARBA00022741"/>
    </source>
</evidence>
<reference evidence="9 10" key="1">
    <citation type="submission" date="2010-12" db="EMBL/GenBank/DDBJ databases">
        <authorList>
            <person name="Muzny D."/>
            <person name="Qin X."/>
            <person name="Buhay C."/>
            <person name="Dugan-Rocha S."/>
            <person name="Ding Y."/>
            <person name="Chen G."/>
            <person name="Hawes A."/>
            <person name="Holder M."/>
            <person name="Jhangiani S."/>
            <person name="Johnson A."/>
            <person name="Khan Z."/>
            <person name="Li Z."/>
            <person name="Liu W."/>
            <person name="Liu X."/>
            <person name="Perez L."/>
            <person name="Shen H."/>
            <person name="Wang Q."/>
            <person name="Watt J."/>
            <person name="Xi L."/>
            <person name="Xin Y."/>
            <person name="Zhou J."/>
            <person name="Deng J."/>
            <person name="Jiang H."/>
            <person name="Liu Y."/>
            <person name="Qu J."/>
            <person name="Song X.-Z."/>
            <person name="Zhang L."/>
            <person name="Villasana D."/>
            <person name="Johnson A."/>
            <person name="Liu J."/>
            <person name="Liyanage D."/>
            <person name="Lorensuhewa L."/>
            <person name="Robinson T."/>
            <person name="Song A."/>
            <person name="Song B.-B."/>
            <person name="Dinh H."/>
            <person name="Thornton R."/>
            <person name="Coyle M."/>
            <person name="Francisco L."/>
            <person name="Jackson L."/>
            <person name="Javaid M."/>
            <person name="Korchina V."/>
            <person name="Kovar C."/>
            <person name="Mata R."/>
            <person name="Mathew T."/>
            <person name="Ngo R."/>
            <person name="Nguyen L."/>
            <person name="Nguyen N."/>
            <person name="Okwuonu G."/>
            <person name="Ongeri F."/>
            <person name="Pham C."/>
            <person name="Simmons D."/>
            <person name="Wilczek-Boney K."/>
            <person name="Hale W."/>
            <person name="Jakkamsetti A."/>
            <person name="Pham P."/>
            <person name="Ruth R."/>
            <person name="San Lucas F."/>
            <person name="Warren J."/>
            <person name="Zhang J."/>
            <person name="Zhao Z."/>
            <person name="Zhou C."/>
            <person name="Zhu D."/>
            <person name="Lee S."/>
            <person name="Bess C."/>
            <person name="Blankenburg K."/>
            <person name="Forbes L."/>
            <person name="Fu Q."/>
            <person name="Gubbala S."/>
            <person name="Hirani K."/>
            <person name="Jayaseelan J.C."/>
            <person name="Lara F."/>
            <person name="Munidasa M."/>
            <person name="Palculict T."/>
            <person name="Patil S."/>
            <person name="Pu L.-L."/>
            <person name="Saada N."/>
            <person name="Tang L."/>
            <person name="Weissenberger G."/>
            <person name="Zhu Y."/>
            <person name="Hemphill L."/>
            <person name="Shang Y."/>
            <person name="Youmans B."/>
            <person name="Ayvaz T."/>
            <person name="Ross M."/>
            <person name="Santibanez J."/>
            <person name="Aqrawi P."/>
            <person name="Gross S."/>
            <person name="Joshi V."/>
            <person name="Fowler G."/>
            <person name="Nazareth L."/>
            <person name="Reid J."/>
            <person name="Worley K."/>
            <person name="Petrosino J."/>
            <person name="Highlander S."/>
            <person name="Gibbs R."/>
        </authorList>
    </citation>
    <scope>NUCLEOTIDE SEQUENCE [LARGE SCALE GENOMIC DNA]</scope>
    <source>
        <strain evidence="9 10">DSM 10105</strain>
    </source>
</reference>
<keyword evidence="5 6" id="KW-0456">Lyase</keyword>
<evidence type="ECO:0000256" key="6">
    <source>
        <dbReference type="HAMAP-Rule" id="MF_01965"/>
    </source>
</evidence>
<dbReference type="PROSITE" id="PS51383">
    <property type="entry name" value="YJEF_C_3"/>
    <property type="match status" value="1"/>
</dbReference>
<dbReference type="PANTHER" id="PTHR12592:SF0">
    <property type="entry name" value="ATP-DEPENDENT (S)-NAD(P)H-HYDRATE DEHYDRATASE"/>
    <property type="match status" value="1"/>
</dbReference>
<evidence type="ECO:0000256" key="5">
    <source>
        <dbReference type="ARBA" id="ARBA00023239"/>
    </source>
</evidence>